<dbReference type="OrthoDB" id="10353974at2759"/>
<gene>
    <name evidence="2" type="ORF">W97_02901</name>
</gene>
<keyword evidence="3" id="KW-1185">Reference proteome</keyword>
<name>R7YPA3_CONA1</name>
<evidence type="ECO:0000256" key="1">
    <source>
        <dbReference type="SAM" id="MobiDB-lite"/>
    </source>
</evidence>
<feature type="region of interest" description="Disordered" evidence="1">
    <location>
        <begin position="1"/>
        <end position="104"/>
    </location>
</feature>
<evidence type="ECO:0000313" key="2">
    <source>
        <dbReference type="EMBL" id="EON63673.1"/>
    </source>
</evidence>
<reference evidence="3" key="1">
    <citation type="submission" date="2012-06" db="EMBL/GenBank/DDBJ databases">
        <title>The genome sequence of Coniosporium apollinis CBS 100218.</title>
        <authorList>
            <consortium name="The Broad Institute Genome Sequencing Platform"/>
            <person name="Cuomo C."/>
            <person name="Gorbushina A."/>
            <person name="Noack S."/>
            <person name="Walker B."/>
            <person name="Young S.K."/>
            <person name="Zeng Q."/>
            <person name="Gargeya S."/>
            <person name="Fitzgerald M."/>
            <person name="Haas B."/>
            <person name="Abouelleil A."/>
            <person name="Alvarado L."/>
            <person name="Arachchi H.M."/>
            <person name="Berlin A.M."/>
            <person name="Chapman S.B."/>
            <person name="Goldberg J."/>
            <person name="Griggs A."/>
            <person name="Gujja S."/>
            <person name="Hansen M."/>
            <person name="Howarth C."/>
            <person name="Imamovic A."/>
            <person name="Larimer J."/>
            <person name="McCowan C."/>
            <person name="Montmayeur A."/>
            <person name="Murphy C."/>
            <person name="Neiman D."/>
            <person name="Pearson M."/>
            <person name="Priest M."/>
            <person name="Roberts A."/>
            <person name="Saif S."/>
            <person name="Shea T."/>
            <person name="Sisk P."/>
            <person name="Sykes S."/>
            <person name="Wortman J."/>
            <person name="Nusbaum C."/>
            <person name="Birren B."/>
        </authorList>
    </citation>
    <scope>NUCLEOTIDE SEQUENCE [LARGE SCALE GENOMIC DNA]</scope>
    <source>
        <strain evidence="3">CBS 100218</strain>
    </source>
</reference>
<dbReference type="HOGENOM" id="CLU_785299_0_0_1"/>
<feature type="compositionally biased region" description="Low complexity" evidence="1">
    <location>
        <begin position="48"/>
        <end position="57"/>
    </location>
</feature>
<dbReference type="EMBL" id="JH767564">
    <property type="protein sequence ID" value="EON63673.1"/>
    <property type="molecule type" value="Genomic_DNA"/>
</dbReference>
<accession>R7YPA3</accession>
<protein>
    <submittedName>
        <fullName evidence="2">Uncharacterized protein</fullName>
    </submittedName>
</protein>
<feature type="compositionally biased region" description="Pro residues" evidence="1">
    <location>
        <begin position="37"/>
        <end position="47"/>
    </location>
</feature>
<dbReference type="Proteomes" id="UP000016924">
    <property type="component" value="Unassembled WGS sequence"/>
</dbReference>
<evidence type="ECO:0000313" key="3">
    <source>
        <dbReference type="Proteomes" id="UP000016924"/>
    </source>
</evidence>
<dbReference type="AlphaFoldDB" id="R7YPA3"/>
<organism evidence="2 3">
    <name type="scientific">Coniosporium apollinis (strain CBS 100218)</name>
    <name type="common">Rock-inhabiting black yeast</name>
    <dbReference type="NCBI Taxonomy" id="1168221"/>
    <lineage>
        <taxon>Eukaryota</taxon>
        <taxon>Fungi</taxon>
        <taxon>Dikarya</taxon>
        <taxon>Ascomycota</taxon>
        <taxon>Pezizomycotina</taxon>
        <taxon>Dothideomycetes</taxon>
        <taxon>Dothideomycetes incertae sedis</taxon>
        <taxon>Coniosporium</taxon>
    </lineage>
</organism>
<sequence length="353" mass="38332">MSAPPEDDPPSLPDTPTGAKDAFAMARIKFIKKRPVGLPPASPPLTPAVPVQTQPQQRATGSADQSDLAAGTQRSRLPRPTLGRGRSAARRRPGRPLKNPGLTISTSAANTEIGSLFGLVQGTPLPGDGTDYRDGKALAALFMSVHGVPEGYDRLLGLSGEEASARKIDVANLLATVNGKNSGKTQYELDLAKHRQSVAELLHEPPVDERNDYGPTKGIKTEKLLADQMADSDEDEDVEPDNSAFHALHGVLKHTIIHELWSAAYDTFADPYYPVQEILRLRPSEIMAIEDAHREARDDPSVPPLTTPTPYDVICALEFLAEKRLPSGLLEDWEAIAKEPMVDRFSPAARPRR</sequence>
<dbReference type="RefSeq" id="XP_007778990.1">
    <property type="nucleotide sequence ID" value="XM_007780800.1"/>
</dbReference>
<proteinExistence type="predicted"/>
<dbReference type="GeneID" id="19900212"/>